<evidence type="ECO:0000256" key="1">
    <source>
        <dbReference type="SAM" id="MobiDB-lite"/>
    </source>
</evidence>
<gene>
    <name evidence="2" type="ORF">SNE34_10790</name>
</gene>
<feature type="compositionally biased region" description="Basic and acidic residues" evidence="1">
    <location>
        <begin position="16"/>
        <end position="26"/>
    </location>
</feature>
<feature type="compositionally biased region" description="Basic and acidic residues" evidence="1">
    <location>
        <begin position="45"/>
        <end position="63"/>
    </location>
</feature>
<organism evidence="2 3">
    <name type="scientific">Novilysobacter erysipheiresistens</name>
    <dbReference type="NCBI Taxonomy" id="1749332"/>
    <lineage>
        <taxon>Bacteria</taxon>
        <taxon>Pseudomonadati</taxon>
        <taxon>Pseudomonadota</taxon>
        <taxon>Gammaproteobacteria</taxon>
        <taxon>Lysobacterales</taxon>
        <taxon>Lysobacteraceae</taxon>
        <taxon>Novilysobacter</taxon>
    </lineage>
</organism>
<evidence type="ECO:0000313" key="3">
    <source>
        <dbReference type="Proteomes" id="UP001355056"/>
    </source>
</evidence>
<name>A0ABU7YZV2_9GAMM</name>
<dbReference type="EMBL" id="JAXGFP010000005">
    <property type="protein sequence ID" value="MEG3184495.1"/>
    <property type="molecule type" value="Genomic_DNA"/>
</dbReference>
<reference evidence="2 3" key="1">
    <citation type="journal article" date="2016" name="Int. J. Syst. Evol. Microbiol.">
        <title>Lysobacter erysipheiresistens sp. nov., an antagonist of powdery mildew, isolated from tobacco-cultivated soil.</title>
        <authorList>
            <person name="Xie B."/>
            <person name="Li T."/>
            <person name="Lin X."/>
            <person name="Wang C.J."/>
            <person name="Chen Y.J."/>
            <person name="Liu W.J."/>
            <person name="Zhao Z.W."/>
        </authorList>
    </citation>
    <scope>NUCLEOTIDE SEQUENCE [LARGE SCALE GENOMIC DNA]</scope>
    <source>
        <strain evidence="2 3">RS-LYSO-3</strain>
    </source>
</reference>
<comment type="caution">
    <text evidence="2">The sequence shown here is derived from an EMBL/GenBank/DDBJ whole genome shotgun (WGS) entry which is preliminary data.</text>
</comment>
<dbReference type="Proteomes" id="UP001355056">
    <property type="component" value="Unassembled WGS sequence"/>
</dbReference>
<evidence type="ECO:0000313" key="2">
    <source>
        <dbReference type="EMBL" id="MEG3184495.1"/>
    </source>
</evidence>
<feature type="region of interest" description="Disordered" evidence="1">
    <location>
        <begin position="1"/>
        <end position="63"/>
    </location>
</feature>
<proteinExistence type="predicted"/>
<sequence length="63" mass="6932">MSKFHPPASPEDEVDADKGELRKPGDRANQPGQGGNPTPPVQQQRGDRGLTREEIERGLPRDD</sequence>
<dbReference type="RefSeq" id="WP_332617075.1">
    <property type="nucleotide sequence ID" value="NZ_JAXGFP010000005.1"/>
</dbReference>
<protein>
    <submittedName>
        <fullName evidence="2">Uncharacterized protein</fullName>
    </submittedName>
</protein>
<accession>A0ABU7YZV2</accession>
<keyword evidence="3" id="KW-1185">Reference proteome</keyword>